<evidence type="ECO:0000256" key="2">
    <source>
        <dbReference type="ARBA" id="ARBA00007785"/>
    </source>
</evidence>
<reference evidence="5" key="1">
    <citation type="submission" date="2020-08" db="EMBL/GenBank/DDBJ databases">
        <title>Multicomponent nature underlies the extraordinary mechanical properties of spider dragline silk.</title>
        <authorList>
            <person name="Kono N."/>
            <person name="Nakamura H."/>
            <person name="Mori M."/>
            <person name="Yoshida Y."/>
            <person name="Ohtoshi R."/>
            <person name="Malay A.D."/>
            <person name="Moran D.A.P."/>
            <person name="Tomita M."/>
            <person name="Numata K."/>
            <person name="Arakawa K."/>
        </authorList>
    </citation>
    <scope>NUCLEOTIDE SEQUENCE</scope>
</reference>
<comment type="function">
    <text evidence="1">Involved in an early step of the mitochondrial complex IV assembly process.</text>
</comment>
<sequence>MPIYTEEDDVKKHSKPCSGVREDLLLCLKATDCVKIQKRTPKECLLSRDPSVPENCYSLRTLFFECKRSLLDNRQRFRGRKGY</sequence>
<evidence type="ECO:0000256" key="4">
    <source>
        <dbReference type="ARBA" id="ARBA00023157"/>
    </source>
</evidence>
<dbReference type="EMBL" id="BMAW01004887">
    <property type="protein sequence ID" value="GFS91396.1"/>
    <property type="molecule type" value="Genomic_DNA"/>
</dbReference>
<evidence type="ECO:0000256" key="1">
    <source>
        <dbReference type="ARBA" id="ARBA00003186"/>
    </source>
</evidence>
<comment type="caution">
    <text evidence="5">The sequence shown here is derived from an EMBL/GenBank/DDBJ whole genome shotgun (WGS) entry which is preliminary data.</text>
</comment>
<dbReference type="PANTHER" id="PTHR28627:SF1">
    <property type="entry name" value="CYTOCHROME C OXIDASE ASSEMBLY FACTOR 5"/>
    <property type="match status" value="1"/>
</dbReference>
<protein>
    <recommendedName>
        <fullName evidence="3">Cytochrome c oxidase assembly factor 5</fullName>
    </recommendedName>
</protein>
<dbReference type="GO" id="GO:0033617">
    <property type="term" value="P:mitochondrial respiratory chain complex IV assembly"/>
    <property type="evidence" value="ECO:0007669"/>
    <property type="project" value="TreeGrafter"/>
</dbReference>
<proteinExistence type="inferred from homology"/>
<dbReference type="InterPro" id="IPR018793">
    <property type="entry name" value="Cyt_c_oxidase_assmbl_Pet191"/>
</dbReference>
<dbReference type="PANTHER" id="PTHR28627">
    <property type="entry name" value="CYTOCHROME C OXIDASE ASSEMBLY FACTOR 5"/>
    <property type="match status" value="1"/>
</dbReference>
<dbReference type="OrthoDB" id="282149at2759"/>
<evidence type="ECO:0000313" key="6">
    <source>
        <dbReference type="Proteomes" id="UP000887013"/>
    </source>
</evidence>
<dbReference type="Proteomes" id="UP000887013">
    <property type="component" value="Unassembled WGS sequence"/>
</dbReference>
<dbReference type="AlphaFoldDB" id="A0A8X6N2Y7"/>
<evidence type="ECO:0000256" key="3">
    <source>
        <dbReference type="ARBA" id="ARBA00021904"/>
    </source>
</evidence>
<comment type="similarity">
    <text evidence="2">Belongs to the PET191 family.</text>
</comment>
<dbReference type="Pfam" id="PF10203">
    <property type="entry name" value="Pet191_N"/>
    <property type="match status" value="1"/>
</dbReference>
<gene>
    <name evidence="5" type="primary">coa5</name>
    <name evidence="5" type="ORF">NPIL_180641</name>
</gene>
<accession>A0A8X6N2Y7</accession>
<dbReference type="GO" id="GO:0005739">
    <property type="term" value="C:mitochondrion"/>
    <property type="evidence" value="ECO:0007669"/>
    <property type="project" value="TreeGrafter"/>
</dbReference>
<name>A0A8X6N2Y7_NEPPI</name>
<evidence type="ECO:0000313" key="5">
    <source>
        <dbReference type="EMBL" id="GFS91396.1"/>
    </source>
</evidence>
<organism evidence="5 6">
    <name type="scientific">Nephila pilipes</name>
    <name type="common">Giant wood spider</name>
    <name type="synonym">Nephila maculata</name>
    <dbReference type="NCBI Taxonomy" id="299642"/>
    <lineage>
        <taxon>Eukaryota</taxon>
        <taxon>Metazoa</taxon>
        <taxon>Ecdysozoa</taxon>
        <taxon>Arthropoda</taxon>
        <taxon>Chelicerata</taxon>
        <taxon>Arachnida</taxon>
        <taxon>Araneae</taxon>
        <taxon>Araneomorphae</taxon>
        <taxon>Entelegynae</taxon>
        <taxon>Araneoidea</taxon>
        <taxon>Nephilidae</taxon>
        <taxon>Nephila</taxon>
    </lineage>
</organism>
<keyword evidence="6" id="KW-1185">Reference proteome</keyword>
<keyword evidence="4" id="KW-1015">Disulfide bond</keyword>